<organism evidence="1 2">
    <name type="scientific">Brevundimonas bullata</name>
    <dbReference type="NCBI Taxonomy" id="13160"/>
    <lineage>
        <taxon>Bacteria</taxon>
        <taxon>Pseudomonadati</taxon>
        <taxon>Pseudomonadota</taxon>
        <taxon>Alphaproteobacteria</taxon>
        <taxon>Caulobacterales</taxon>
        <taxon>Caulobacteraceae</taxon>
        <taxon>Brevundimonas</taxon>
    </lineage>
</organism>
<sequence>MSNNTVQAMIGAGLSKSFAYHVASGARSISVPLALWLHEHDGLKVGPLIGKTPSQIRALRSVYEPKAPDSVVRRRQRN</sequence>
<dbReference type="Proteomes" id="UP000539957">
    <property type="component" value="Unassembled WGS sequence"/>
</dbReference>
<keyword evidence="2" id="KW-1185">Reference proteome</keyword>
<protein>
    <submittedName>
        <fullName evidence="1">Uncharacterized protein</fullName>
    </submittedName>
</protein>
<proteinExistence type="predicted"/>
<name>A0A7W7ISF1_9CAUL</name>
<dbReference type="EMBL" id="JACHKY010000007">
    <property type="protein sequence ID" value="MBB4799689.1"/>
    <property type="molecule type" value="Genomic_DNA"/>
</dbReference>
<reference evidence="1 2" key="1">
    <citation type="submission" date="2020-08" db="EMBL/GenBank/DDBJ databases">
        <title>Functional genomics of gut bacteria from endangered species of beetles.</title>
        <authorList>
            <person name="Carlos-Shanley C."/>
        </authorList>
    </citation>
    <scope>NUCLEOTIDE SEQUENCE [LARGE SCALE GENOMIC DNA]</scope>
    <source>
        <strain evidence="1 2">S00123</strain>
    </source>
</reference>
<accession>A0A7W7ISF1</accession>
<evidence type="ECO:0000313" key="1">
    <source>
        <dbReference type="EMBL" id="MBB4799689.1"/>
    </source>
</evidence>
<comment type="caution">
    <text evidence="1">The sequence shown here is derived from an EMBL/GenBank/DDBJ whole genome shotgun (WGS) entry which is preliminary data.</text>
</comment>
<gene>
    <name evidence="1" type="ORF">HNP32_003449</name>
</gene>
<evidence type="ECO:0000313" key="2">
    <source>
        <dbReference type="Proteomes" id="UP000539957"/>
    </source>
</evidence>
<dbReference type="AlphaFoldDB" id="A0A7W7ISF1"/>